<dbReference type="Pfam" id="PF25512">
    <property type="entry name" value="zf-CCCH_AtC3H23"/>
    <property type="match status" value="1"/>
</dbReference>
<accession>A0A2K1JSV2</accession>
<sequence length="63" mass="7531">MLEFSVRRYMRERSHDWIEGSFAHPRRKLGVTIRRDLTLQRQRVGNFEKGSSQRGDACKFGYI</sequence>
<dbReference type="InParanoid" id="A0A2K1JSV2"/>
<feature type="domain" description="AtC3H23-like CCCH zinc finger" evidence="1">
    <location>
        <begin position="1"/>
        <end position="28"/>
    </location>
</feature>
<dbReference type="Proteomes" id="UP000006727">
    <property type="component" value="Chromosome 11"/>
</dbReference>
<evidence type="ECO:0000313" key="2">
    <source>
        <dbReference type="EMBL" id="PNR44623.1"/>
    </source>
</evidence>
<evidence type="ECO:0000313" key="4">
    <source>
        <dbReference type="Proteomes" id="UP000006727"/>
    </source>
</evidence>
<keyword evidence="4" id="KW-1185">Reference proteome</keyword>
<dbReference type="AlphaFoldDB" id="A0A2K1JSV2"/>
<organism evidence="2">
    <name type="scientific">Physcomitrium patens</name>
    <name type="common">Spreading-leaved earth moss</name>
    <name type="synonym">Physcomitrella patens</name>
    <dbReference type="NCBI Taxonomy" id="3218"/>
    <lineage>
        <taxon>Eukaryota</taxon>
        <taxon>Viridiplantae</taxon>
        <taxon>Streptophyta</taxon>
        <taxon>Embryophyta</taxon>
        <taxon>Bryophyta</taxon>
        <taxon>Bryophytina</taxon>
        <taxon>Bryopsida</taxon>
        <taxon>Funariidae</taxon>
        <taxon>Funariales</taxon>
        <taxon>Funariaceae</taxon>
        <taxon>Physcomitrium</taxon>
    </lineage>
</organism>
<dbReference type="InterPro" id="IPR057444">
    <property type="entry name" value="Znf-CCCH_AtC3H23-like"/>
</dbReference>
<dbReference type="Gramene" id="Pp3c11_300V3.1">
    <property type="protein sequence ID" value="PAC:32957204.CDS.1"/>
    <property type="gene ID" value="Pp3c11_300"/>
</dbReference>
<gene>
    <name evidence="2" type="ORF">PHYPA_014392</name>
</gene>
<reference evidence="2 4" key="2">
    <citation type="journal article" date="2018" name="Plant J.">
        <title>The Physcomitrella patens chromosome-scale assembly reveals moss genome structure and evolution.</title>
        <authorList>
            <person name="Lang D."/>
            <person name="Ullrich K.K."/>
            <person name="Murat F."/>
            <person name="Fuchs J."/>
            <person name="Jenkins J."/>
            <person name="Haas F.B."/>
            <person name="Piednoel M."/>
            <person name="Gundlach H."/>
            <person name="Van Bel M."/>
            <person name="Meyberg R."/>
            <person name="Vives C."/>
            <person name="Morata J."/>
            <person name="Symeonidi A."/>
            <person name="Hiss M."/>
            <person name="Muchero W."/>
            <person name="Kamisugi Y."/>
            <person name="Saleh O."/>
            <person name="Blanc G."/>
            <person name="Decker E.L."/>
            <person name="van Gessel N."/>
            <person name="Grimwood J."/>
            <person name="Hayes R.D."/>
            <person name="Graham S.W."/>
            <person name="Gunter L.E."/>
            <person name="McDaniel S.F."/>
            <person name="Hoernstein S.N.W."/>
            <person name="Larsson A."/>
            <person name="Li F.W."/>
            <person name="Perroud P.F."/>
            <person name="Phillips J."/>
            <person name="Ranjan P."/>
            <person name="Rokshar D.S."/>
            <person name="Rothfels C.J."/>
            <person name="Schneider L."/>
            <person name="Shu S."/>
            <person name="Stevenson D.W."/>
            <person name="Thummler F."/>
            <person name="Tillich M."/>
            <person name="Villarreal Aguilar J.C."/>
            <person name="Widiez T."/>
            <person name="Wong G.K."/>
            <person name="Wymore A."/>
            <person name="Zhang Y."/>
            <person name="Zimmer A.D."/>
            <person name="Quatrano R.S."/>
            <person name="Mayer K.F.X."/>
            <person name="Goodstein D."/>
            <person name="Casacuberta J.M."/>
            <person name="Vandepoele K."/>
            <person name="Reski R."/>
            <person name="Cuming A.C."/>
            <person name="Tuskan G.A."/>
            <person name="Maumus F."/>
            <person name="Salse J."/>
            <person name="Schmutz J."/>
            <person name="Rensing S.A."/>
        </authorList>
    </citation>
    <scope>NUCLEOTIDE SEQUENCE [LARGE SCALE GENOMIC DNA]</scope>
    <source>
        <strain evidence="3 4">cv. Gransden 2004</strain>
    </source>
</reference>
<protein>
    <recommendedName>
        <fullName evidence="1">AtC3H23-like CCCH zinc finger domain-containing protein</fullName>
    </recommendedName>
</protein>
<dbReference type="EnsemblPlants" id="Pp3c11_300V3.1">
    <property type="protein sequence ID" value="PAC:32957204.CDS.1"/>
    <property type="gene ID" value="Pp3c11_300"/>
</dbReference>
<dbReference type="EMBL" id="ABEU02000011">
    <property type="protein sequence ID" value="PNR44623.1"/>
    <property type="molecule type" value="Genomic_DNA"/>
</dbReference>
<name>A0A2K1JSV2_PHYPA</name>
<reference evidence="3" key="3">
    <citation type="submission" date="2020-12" db="UniProtKB">
        <authorList>
            <consortium name="EnsemblPlants"/>
        </authorList>
    </citation>
    <scope>IDENTIFICATION</scope>
</reference>
<dbReference type="PaxDb" id="3218-PP1S39_42V6.1"/>
<proteinExistence type="predicted"/>
<evidence type="ECO:0000259" key="1">
    <source>
        <dbReference type="Pfam" id="PF25512"/>
    </source>
</evidence>
<evidence type="ECO:0000313" key="3">
    <source>
        <dbReference type="EnsemblPlants" id="PAC:32957204.CDS.1"/>
    </source>
</evidence>
<reference evidence="2 4" key="1">
    <citation type="journal article" date="2008" name="Science">
        <title>The Physcomitrella genome reveals evolutionary insights into the conquest of land by plants.</title>
        <authorList>
            <person name="Rensing S."/>
            <person name="Lang D."/>
            <person name="Zimmer A."/>
            <person name="Terry A."/>
            <person name="Salamov A."/>
            <person name="Shapiro H."/>
            <person name="Nishiyama T."/>
            <person name="Perroud P.-F."/>
            <person name="Lindquist E."/>
            <person name="Kamisugi Y."/>
            <person name="Tanahashi T."/>
            <person name="Sakakibara K."/>
            <person name="Fujita T."/>
            <person name="Oishi K."/>
            <person name="Shin-I T."/>
            <person name="Kuroki Y."/>
            <person name="Toyoda A."/>
            <person name="Suzuki Y."/>
            <person name="Hashimoto A."/>
            <person name="Yamaguchi K."/>
            <person name="Sugano A."/>
            <person name="Kohara Y."/>
            <person name="Fujiyama A."/>
            <person name="Anterola A."/>
            <person name="Aoki S."/>
            <person name="Ashton N."/>
            <person name="Barbazuk W.B."/>
            <person name="Barker E."/>
            <person name="Bennetzen J."/>
            <person name="Bezanilla M."/>
            <person name="Blankenship R."/>
            <person name="Cho S.H."/>
            <person name="Dutcher S."/>
            <person name="Estelle M."/>
            <person name="Fawcett J.A."/>
            <person name="Gundlach H."/>
            <person name="Hanada K."/>
            <person name="Heyl A."/>
            <person name="Hicks K.A."/>
            <person name="Hugh J."/>
            <person name="Lohr M."/>
            <person name="Mayer K."/>
            <person name="Melkozernov A."/>
            <person name="Murata T."/>
            <person name="Nelson D."/>
            <person name="Pils B."/>
            <person name="Prigge M."/>
            <person name="Reiss B."/>
            <person name="Renner T."/>
            <person name="Rombauts S."/>
            <person name="Rushton P."/>
            <person name="Sanderfoot A."/>
            <person name="Schween G."/>
            <person name="Shiu S.-H."/>
            <person name="Stueber K."/>
            <person name="Theodoulou F.L."/>
            <person name="Tu H."/>
            <person name="Van de Peer Y."/>
            <person name="Verrier P.J."/>
            <person name="Waters E."/>
            <person name="Wood A."/>
            <person name="Yang L."/>
            <person name="Cove D."/>
            <person name="Cuming A."/>
            <person name="Hasebe M."/>
            <person name="Lucas S."/>
            <person name="Mishler D.B."/>
            <person name="Reski R."/>
            <person name="Grigoriev I."/>
            <person name="Quatrano R.S."/>
            <person name="Boore J.L."/>
        </authorList>
    </citation>
    <scope>NUCLEOTIDE SEQUENCE [LARGE SCALE GENOMIC DNA]</scope>
    <source>
        <strain evidence="3 4">cv. Gransden 2004</strain>
    </source>
</reference>